<evidence type="ECO:0000313" key="3">
    <source>
        <dbReference type="Proteomes" id="UP001240236"/>
    </source>
</evidence>
<organism evidence="2 3">
    <name type="scientific">Catenuloplanes indicus</name>
    <dbReference type="NCBI Taxonomy" id="137267"/>
    <lineage>
        <taxon>Bacteria</taxon>
        <taxon>Bacillati</taxon>
        <taxon>Actinomycetota</taxon>
        <taxon>Actinomycetes</taxon>
        <taxon>Micromonosporales</taxon>
        <taxon>Micromonosporaceae</taxon>
        <taxon>Catenuloplanes</taxon>
    </lineage>
</organism>
<reference evidence="2 3" key="1">
    <citation type="submission" date="2023-07" db="EMBL/GenBank/DDBJ databases">
        <title>Sequencing the genomes of 1000 actinobacteria strains.</title>
        <authorList>
            <person name="Klenk H.-P."/>
        </authorList>
    </citation>
    <scope>NUCLEOTIDE SEQUENCE [LARGE SCALE GENOMIC DNA]</scope>
    <source>
        <strain evidence="2 3">DSM 44709</strain>
    </source>
</reference>
<accession>A0AAE4AVS1</accession>
<keyword evidence="1" id="KW-0812">Transmembrane</keyword>
<dbReference type="AlphaFoldDB" id="A0AAE4AVS1"/>
<keyword evidence="1" id="KW-0472">Membrane</keyword>
<protein>
    <submittedName>
        <fullName evidence="2">Uncharacterized protein</fullName>
    </submittedName>
</protein>
<comment type="caution">
    <text evidence="2">The sequence shown here is derived from an EMBL/GenBank/DDBJ whole genome shotgun (WGS) entry which is preliminary data.</text>
</comment>
<gene>
    <name evidence="2" type="ORF">J2S42_001006</name>
</gene>
<sequence>MSSAVTTVRKHRWWVATGAAVLAAVTALLVTVGPFGRPADPRAYPGDDGGITLDAGLAEAGIEVPDCLRNGELRYALHPDREHIRVHLRLSGPVDCLDTFLTLNDYADVLGERRITDRPEKVPQTAPEWMSADPAREFGWKADPGRRVHLFQGGLPYSVDVVAQQTANGTYLAYVYAFYGH</sequence>
<dbReference type="Proteomes" id="UP001240236">
    <property type="component" value="Unassembled WGS sequence"/>
</dbReference>
<keyword evidence="1" id="KW-1133">Transmembrane helix</keyword>
<dbReference type="RefSeq" id="WP_307235665.1">
    <property type="nucleotide sequence ID" value="NZ_JAUSUZ010000001.1"/>
</dbReference>
<evidence type="ECO:0000256" key="1">
    <source>
        <dbReference type="SAM" id="Phobius"/>
    </source>
</evidence>
<feature type="transmembrane region" description="Helical" evidence="1">
    <location>
        <begin position="12"/>
        <end position="32"/>
    </location>
</feature>
<keyword evidence="3" id="KW-1185">Reference proteome</keyword>
<name>A0AAE4AVS1_9ACTN</name>
<dbReference type="EMBL" id="JAUSUZ010000001">
    <property type="protein sequence ID" value="MDQ0364337.1"/>
    <property type="molecule type" value="Genomic_DNA"/>
</dbReference>
<evidence type="ECO:0000313" key="2">
    <source>
        <dbReference type="EMBL" id="MDQ0364337.1"/>
    </source>
</evidence>
<proteinExistence type="predicted"/>